<dbReference type="InterPro" id="IPR044822">
    <property type="entry name" value="Myb_DNA-bind_4"/>
</dbReference>
<dbReference type="Pfam" id="PF13837">
    <property type="entry name" value="Myb_DNA-bind_4"/>
    <property type="match status" value="1"/>
</dbReference>
<protein>
    <recommendedName>
        <fullName evidence="2">Myb/SANT-like DNA-binding domain-containing protein</fullName>
    </recommendedName>
</protein>
<evidence type="ECO:0000313" key="3">
    <source>
        <dbReference type="EMBL" id="GBG88777.1"/>
    </source>
</evidence>
<dbReference type="OrthoDB" id="8933168at2759"/>
<dbReference type="PANTHER" id="PTHR33492:SF11">
    <property type="entry name" value="OS04G0670900 PROTEIN"/>
    <property type="match status" value="1"/>
</dbReference>
<comment type="caution">
    <text evidence="3">The sequence shown here is derived from an EMBL/GenBank/DDBJ whole genome shotgun (WGS) entry which is preliminary data.</text>
</comment>
<feature type="compositionally biased region" description="Acidic residues" evidence="1">
    <location>
        <begin position="69"/>
        <end position="80"/>
    </location>
</feature>
<name>A0A388M2H4_CHABU</name>
<dbReference type="Proteomes" id="UP000265515">
    <property type="component" value="Unassembled WGS sequence"/>
</dbReference>
<keyword evidence="4" id="KW-1185">Reference proteome</keyword>
<feature type="region of interest" description="Disordered" evidence="1">
    <location>
        <begin position="258"/>
        <end position="322"/>
    </location>
</feature>
<organism evidence="3 4">
    <name type="scientific">Chara braunii</name>
    <name type="common">Braun's stonewort</name>
    <dbReference type="NCBI Taxonomy" id="69332"/>
    <lineage>
        <taxon>Eukaryota</taxon>
        <taxon>Viridiplantae</taxon>
        <taxon>Streptophyta</taxon>
        <taxon>Charophyceae</taxon>
        <taxon>Charales</taxon>
        <taxon>Characeae</taxon>
        <taxon>Chara</taxon>
    </lineage>
</organism>
<feature type="domain" description="Myb/SANT-like DNA-binding" evidence="2">
    <location>
        <begin position="139"/>
        <end position="217"/>
    </location>
</feature>
<dbReference type="Gene3D" id="1.10.10.60">
    <property type="entry name" value="Homeodomain-like"/>
    <property type="match status" value="1"/>
</dbReference>
<evidence type="ECO:0000259" key="2">
    <source>
        <dbReference type="Pfam" id="PF13837"/>
    </source>
</evidence>
<dbReference type="PANTHER" id="PTHR33492">
    <property type="entry name" value="OSJNBA0043A12.37 PROTEIN-RELATED"/>
    <property type="match status" value="1"/>
</dbReference>
<dbReference type="Gramene" id="GBG88777">
    <property type="protein sequence ID" value="GBG88777"/>
    <property type="gene ID" value="CBR_g48394"/>
</dbReference>
<sequence length="347" mass="38144">MTNSCPARSGVAVGSLCIGGGRSLMSSRRTPTQPDLRDEPACRAPVRPGTTVENITRGVSNMRAHSDGGDDDAGGGDDADGGFKEDREAGDDDDDIHIQPLGRTTGRGKGHNKGVVRGRSVGRGGIGGVSHDDRKSVAYWSIGDQLLLVRCKREQEMHLAGLGHNYGRMRMKEWKWDDIVKRMANAGRPKDTDDCMKKWDNLFQNYEKIQRFQNASGEADFFRLSNEERKEHNFKFRMDRVLYNEIHEGMLGNHTIFPPNVANTGSPDGVQLPRRGAAGGESVGSETDDDGCPKERYSARDSDNNAGSGAEGRKRKNAHQQALESIVDVMDCHDELMSSTIDPSNKR</sequence>
<reference evidence="3 4" key="1">
    <citation type="journal article" date="2018" name="Cell">
        <title>The Chara Genome: Secondary Complexity and Implications for Plant Terrestrialization.</title>
        <authorList>
            <person name="Nishiyama T."/>
            <person name="Sakayama H."/>
            <person name="Vries J.D."/>
            <person name="Buschmann H."/>
            <person name="Saint-Marcoux D."/>
            <person name="Ullrich K.K."/>
            <person name="Haas F.B."/>
            <person name="Vanderstraeten L."/>
            <person name="Becker D."/>
            <person name="Lang D."/>
            <person name="Vosolsobe S."/>
            <person name="Rombauts S."/>
            <person name="Wilhelmsson P.K.I."/>
            <person name="Janitza P."/>
            <person name="Kern R."/>
            <person name="Heyl A."/>
            <person name="Rumpler F."/>
            <person name="Villalobos L.I.A.C."/>
            <person name="Clay J.M."/>
            <person name="Skokan R."/>
            <person name="Toyoda A."/>
            <person name="Suzuki Y."/>
            <person name="Kagoshima H."/>
            <person name="Schijlen E."/>
            <person name="Tajeshwar N."/>
            <person name="Catarino B."/>
            <person name="Hetherington A.J."/>
            <person name="Saltykova A."/>
            <person name="Bonnot C."/>
            <person name="Breuninger H."/>
            <person name="Symeonidi A."/>
            <person name="Radhakrishnan G.V."/>
            <person name="Van Nieuwerburgh F."/>
            <person name="Deforce D."/>
            <person name="Chang C."/>
            <person name="Karol K.G."/>
            <person name="Hedrich R."/>
            <person name="Ulvskov P."/>
            <person name="Glockner G."/>
            <person name="Delwiche C.F."/>
            <person name="Petrasek J."/>
            <person name="Van de Peer Y."/>
            <person name="Friml J."/>
            <person name="Beilby M."/>
            <person name="Dolan L."/>
            <person name="Kohara Y."/>
            <person name="Sugano S."/>
            <person name="Fujiyama A."/>
            <person name="Delaux P.-M."/>
            <person name="Quint M."/>
            <person name="TheiBen G."/>
            <person name="Hagemann M."/>
            <person name="Harholt J."/>
            <person name="Dunand C."/>
            <person name="Zachgo S."/>
            <person name="Langdale J."/>
            <person name="Maumus F."/>
            <person name="Straeten D.V.D."/>
            <person name="Gould S.B."/>
            <person name="Rensing S.A."/>
        </authorList>
    </citation>
    <scope>NUCLEOTIDE SEQUENCE [LARGE SCALE GENOMIC DNA]</scope>
    <source>
        <strain evidence="3 4">S276</strain>
    </source>
</reference>
<feature type="compositionally biased region" description="Basic and acidic residues" evidence="1">
    <location>
        <begin position="291"/>
        <end position="303"/>
    </location>
</feature>
<feature type="region of interest" description="Disordered" evidence="1">
    <location>
        <begin position="18"/>
        <end position="128"/>
    </location>
</feature>
<dbReference type="AlphaFoldDB" id="A0A388M2H4"/>
<accession>A0A388M2H4</accession>
<proteinExistence type="predicted"/>
<dbReference type="EMBL" id="BFEA01000694">
    <property type="protein sequence ID" value="GBG88777.1"/>
    <property type="molecule type" value="Genomic_DNA"/>
</dbReference>
<evidence type="ECO:0000256" key="1">
    <source>
        <dbReference type="SAM" id="MobiDB-lite"/>
    </source>
</evidence>
<evidence type="ECO:0000313" key="4">
    <source>
        <dbReference type="Proteomes" id="UP000265515"/>
    </source>
</evidence>
<gene>
    <name evidence="3" type="ORF">CBR_g48394</name>
</gene>
<feature type="compositionally biased region" description="Polar residues" evidence="1">
    <location>
        <begin position="24"/>
        <end position="33"/>
    </location>
</feature>
<feature type="compositionally biased region" description="Basic residues" evidence="1">
    <location>
        <begin position="106"/>
        <end position="116"/>
    </location>
</feature>